<evidence type="ECO:0000256" key="2">
    <source>
        <dbReference type="ARBA" id="ARBA00022679"/>
    </source>
</evidence>
<dbReference type="InterPro" id="IPR035248">
    <property type="entry name" value="PRMT5_C"/>
</dbReference>
<name>A0ABM1BNN1_LIMPO</name>
<dbReference type="InterPro" id="IPR007857">
    <property type="entry name" value="Arg_MeTrfase_PRMT5"/>
</dbReference>
<dbReference type="RefSeq" id="XP_013785653.1">
    <property type="nucleotide sequence ID" value="XM_013930199.2"/>
</dbReference>
<feature type="domain" description="PRMT5 TIM barrel" evidence="6">
    <location>
        <begin position="31"/>
        <end position="284"/>
    </location>
</feature>
<dbReference type="SUPFAM" id="SSF53335">
    <property type="entry name" value="S-adenosyl-L-methionine-dependent methyltransferases"/>
    <property type="match status" value="1"/>
</dbReference>
<accession>A0ABM1BNN1</accession>
<evidence type="ECO:0000313" key="8">
    <source>
        <dbReference type="Proteomes" id="UP000694941"/>
    </source>
</evidence>
<comment type="similarity">
    <text evidence="4">Belongs to the class I-like SAM-binding methyltransferase superfamily.</text>
</comment>
<keyword evidence="2 4" id="KW-0808">Transferase</keyword>
<evidence type="ECO:0000259" key="6">
    <source>
        <dbReference type="Pfam" id="PF17285"/>
    </source>
</evidence>
<keyword evidence="8" id="KW-1185">Reference proteome</keyword>
<feature type="domain" description="PRMT5 arginine-N-methyltransferase" evidence="5">
    <location>
        <begin position="293"/>
        <end position="459"/>
    </location>
</feature>
<reference evidence="9" key="1">
    <citation type="submission" date="2025-08" db="UniProtKB">
        <authorList>
            <consortium name="RefSeq"/>
        </authorList>
    </citation>
    <scope>IDENTIFICATION</scope>
    <source>
        <tissue evidence="9">Muscle</tissue>
    </source>
</reference>
<dbReference type="Gene3D" id="2.70.160.11">
    <property type="entry name" value="Hnrnp arginine n-methyltransferase1"/>
    <property type="match status" value="1"/>
</dbReference>
<dbReference type="InterPro" id="IPR029063">
    <property type="entry name" value="SAM-dependent_MTases_sf"/>
</dbReference>
<keyword evidence="3 4" id="KW-0949">S-adenosyl-L-methionine</keyword>
<evidence type="ECO:0000256" key="4">
    <source>
        <dbReference type="PIRNR" id="PIRNR015894"/>
    </source>
</evidence>
<dbReference type="Pfam" id="PF17285">
    <property type="entry name" value="PRMT5_TIM"/>
    <property type="match status" value="1"/>
</dbReference>
<feature type="domain" description="PRMT5 oligomerisation" evidence="7">
    <location>
        <begin position="462"/>
        <end position="630"/>
    </location>
</feature>
<evidence type="ECO:0000313" key="9">
    <source>
        <dbReference type="RefSeq" id="XP_013785653.1"/>
    </source>
</evidence>
<dbReference type="Gene3D" id="3.40.50.150">
    <property type="entry name" value="Vaccinia Virus protein VP39"/>
    <property type="match status" value="1"/>
</dbReference>
<dbReference type="InterPro" id="IPR035075">
    <property type="entry name" value="PRMT5"/>
</dbReference>
<evidence type="ECO:0000259" key="7">
    <source>
        <dbReference type="Pfam" id="PF17286"/>
    </source>
</evidence>
<dbReference type="Proteomes" id="UP000694941">
    <property type="component" value="Unplaced"/>
</dbReference>
<evidence type="ECO:0000256" key="3">
    <source>
        <dbReference type="ARBA" id="ARBA00022691"/>
    </source>
</evidence>
<protein>
    <recommendedName>
        <fullName evidence="4">Protein arginine N-methyltransferase</fullName>
    </recommendedName>
</protein>
<evidence type="ECO:0000259" key="5">
    <source>
        <dbReference type="Pfam" id="PF05185"/>
    </source>
</evidence>
<proteinExistence type="inferred from homology"/>
<dbReference type="Pfam" id="PF05185">
    <property type="entry name" value="PRMT5"/>
    <property type="match status" value="1"/>
</dbReference>
<evidence type="ECO:0000256" key="1">
    <source>
        <dbReference type="ARBA" id="ARBA00022603"/>
    </source>
</evidence>
<dbReference type="GeneID" id="106469687"/>
<organism evidence="8 9">
    <name type="scientific">Limulus polyphemus</name>
    <name type="common">Atlantic horseshoe crab</name>
    <dbReference type="NCBI Taxonomy" id="6850"/>
    <lineage>
        <taxon>Eukaryota</taxon>
        <taxon>Metazoa</taxon>
        <taxon>Ecdysozoa</taxon>
        <taxon>Arthropoda</taxon>
        <taxon>Chelicerata</taxon>
        <taxon>Merostomata</taxon>
        <taxon>Xiphosura</taxon>
        <taxon>Limulidae</taxon>
        <taxon>Limulus</taxon>
    </lineage>
</organism>
<dbReference type="PROSITE" id="PS51678">
    <property type="entry name" value="SAM_MT_PRMT"/>
    <property type="match status" value="1"/>
</dbReference>
<dbReference type="Gene3D" id="3.20.20.150">
    <property type="entry name" value="Divalent-metal-dependent TIM barrel enzymes"/>
    <property type="match status" value="1"/>
</dbReference>
<dbReference type="PANTHER" id="PTHR10738">
    <property type="entry name" value="PROTEIN ARGININE N-METHYLTRANSFERASE 5"/>
    <property type="match status" value="1"/>
</dbReference>
<dbReference type="InterPro" id="IPR025799">
    <property type="entry name" value="Arg_MeTrfase"/>
</dbReference>
<gene>
    <name evidence="9" type="primary">LOC106469687</name>
</gene>
<keyword evidence="1 4" id="KW-0489">Methyltransferase</keyword>
<dbReference type="InterPro" id="IPR035247">
    <property type="entry name" value="PRMT5_TIM"/>
</dbReference>
<sequence length="632" mass="71976">MAASRQHVSCGLDLHCVTDISNCLSFASNSGYQFITAPIVHPRFQREFILGKSKNRPGAFTRSDLLLTSQDWSSLIVGKLSTWLNLDSPITHIRKNSEQALQQELGYAAHLGLSAVLVSLKSGNCINLARCIHSRILASESYQGMFQVWVEVPMQAAEDLSEVYINQPESTEDSTVAKQIDTWDWWNTFRSVCNTDKKFGLALELSPDIPSEDIINRWMGEPIRCITVPTSLFLTNKKGYPVLSRAHQQVFQNVFKLGVQVLIKGVNRHESIRYYQQYMDHLWMSQPNDDTLAQFARGYEDYLQVPLQPLMDNLESCTYEIFEKDPVKYTEYQRAMYEAILDKVPSTEKDSRVLVLMVVGAGRGPLVRAALAAAKKAERDIKVFAVEKNPNAVVTLQNLQDEMWGSKVTVVSSDMRDWNPPEKADILVSELLGSFGDNELSPECLDGAQKFLKDDGISIPESYTSHLAPLQSPKLYGEVVQMKDREKPHITCFEMPYVVRLHNRTELASPQPLFSFHHPNRDEVINNTRYKNLTFHIENNYVLHGFAGYFDTVLYKNIKLSIVPETHSPGMFSWFPVFFPLKEPIQLKAGCQLQVHFWRCANRKNVWYEWCVTKPVIGPIHNPNGRSYTIGL</sequence>
<dbReference type="PIRSF" id="PIRSF015894">
    <property type="entry name" value="Skb1_MeTrfase"/>
    <property type="match status" value="1"/>
</dbReference>
<dbReference type="Pfam" id="PF17286">
    <property type="entry name" value="PRMT5_C"/>
    <property type="match status" value="1"/>
</dbReference>
<dbReference type="PANTHER" id="PTHR10738:SF0">
    <property type="entry name" value="PROTEIN ARGININE N-METHYLTRANSFERASE 5"/>
    <property type="match status" value="1"/>
</dbReference>